<feature type="region of interest" description="Disordered" evidence="1">
    <location>
        <begin position="35"/>
        <end position="59"/>
    </location>
</feature>
<dbReference type="Proteomes" id="UP001162541">
    <property type="component" value="Chromosome 4"/>
</dbReference>
<name>A0AAF6B9G9_MARPO</name>
<sequence>MGSVNFVLASRAGRRWRMDSLSFLEERLRIGSGFKPRLGDGSASTAGQPAKVRSSSSMQVRMDSTARFDRQHPRLHPVLTMMRSPSRDSASRSNPAWSHLVAASFSNSGPSLSSCTVTLEDVLQFWYRDVDAENNVFASKSWFMGGPDFDREVEMKFGECVNLAAEGALDGWKDSVRGRLALVIVLDQFPRNIYRQSPKAYAYDEIARKITLETIEQGLDTELNPTERTFLYMPLMHSENLQDHDIAATVFKGLADQYSDNEHLHKYLQNTLEFEEKHRAVLEVFGRYPSRNEVLGRQSTPKELEHLSKGASW</sequence>
<proteinExistence type="predicted"/>
<dbReference type="SUPFAM" id="SSF48452">
    <property type="entry name" value="TPR-like"/>
    <property type="match status" value="1"/>
</dbReference>
<evidence type="ECO:0008006" key="4">
    <source>
        <dbReference type="Google" id="ProtNLM"/>
    </source>
</evidence>
<feature type="compositionally biased region" description="Polar residues" evidence="1">
    <location>
        <begin position="42"/>
        <end position="59"/>
    </location>
</feature>
<evidence type="ECO:0000256" key="1">
    <source>
        <dbReference type="SAM" id="MobiDB-lite"/>
    </source>
</evidence>
<accession>A0AAF6B9G9</accession>
<dbReference type="EMBL" id="AP019869">
    <property type="protein sequence ID" value="BBN08653.1"/>
    <property type="molecule type" value="Genomic_DNA"/>
</dbReference>
<dbReference type="AlphaFoldDB" id="A0AAF6B9G9"/>
<organism evidence="2 3">
    <name type="scientific">Marchantia polymorpha subsp. ruderalis</name>
    <dbReference type="NCBI Taxonomy" id="1480154"/>
    <lineage>
        <taxon>Eukaryota</taxon>
        <taxon>Viridiplantae</taxon>
        <taxon>Streptophyta</taxon>
        <taxon>Embryophyta</taxon>
        <taxon>Marchantiophyta</taxon>
        <taxon>Marchantiopsida</taxon>
        <taxon>Marchantiidae</taxon>
        <taxon>Marchantiales</taxon>
        <taxon>Marchantiaceae</taxon>
        <taxon>Marchantia</taxon>
    </lineage>
</organism>
<dbReference type="InterPro" id="IPR010323">
    <property type="entry name" value="DUF924"/>
</dbReference>
<protein>
    <recommendedName>
        <fullName evidence="4">DUF924 domain-containing protein</fullName>
    </recommendedName>
</protein>
<reference evidence="3" key="1">
    <citation type="journal article" date="2020" name="Curr. Biol.">
        <title>Chromatin organization in early land plants reveals an ancestral association between H3K27me3, transposons, and constitutive heterochromatin.</title>
        <authorList>
            <person name="Montgomery S.A."/>
            <person name="Tanizawa Y."/>
            <person name="Galik B."/>
            <person name="Wang N."/>
            <person name="Ito T."/>
            <person name="Mochizuki T."/>
            <person name="Akimcheva S."/>
            <person name="Bowman J.L."/>
            <person name="Cognat V."/>
            <person name="Marechal-Drouard L."/>
            <person name="Ekker H."/>
            <person name="Hong S.F."/>
            <person name="Kohchi T."/>
            <person name="Lin S.S."/>
            <person name="Liu L.D."/>
            <person name="Nakamura Y."/>
            <person name="Valeeva L.R."/>
            <person name="Shakirov E.V."/>
            <person name="Shippen D.E."/>
            <person name="Wei W.L."/>
            <person name="Yagura M."/>
            <person name="Yamaoka S."/>
            <person name="Yamato K.T."/>
            <person name="Liu C."/>
            <person name="Berger F."/>
        </authorList>
    </citation>
    <scope>NUCLEOTIDE SEQUENCE [LARGE SCALE GENOMIC DNA]</scope>
    <source>
        <strain evidence="3">Tak-1</strain>
    </source>
</reference>
<gene>
    <name evidence="2" type="ORF">Mp_4g13310</name>
</gene>
<dbReference type="InterPro" id="IPR011990">
    <property type="entry name" value="TPR-like_helical_dom_sf"/>
</dbReference>
<dbReference type="Gene3D" id="1.25.40.10">
    <property type="entry name" value="Tetratricopeptide repeat domain"/>
    <property type="match status" value="1"/>
</dbReference>
<dbReference type="Gene3D" id="1.20.58.320">
    <property type="entry name" value="TPR-like"/>
    <property type="match status" value="1"/>
</dbReference>
<evidence type="ECO:0000313" key="3">
    <source>
        <dbReference type="Proteomes" id="UP001162541"/>
    </source>
</evidence>
<evidence type="ECO:0000313" key="2">
    <source>
        <dbReference type="EMBL" id="BBN08653.1"/>
    </source>
</evidence>
<dbReference type="Pfam" id="PF06041">
    <property type="entry name" value="DUF924"/>
    <property type="match status" value="1"/>
</dbReference>